<evidence type="ECO:0000256" key="1">
    <source>
        <dbReference type="SAM" id="MobiDB-lite"/>
    </source>
</evidence>
<evidence type="ECO:0000313" key="3">
    <source>
        <dbReference type="Proteomes" id="UP001549251"/>
    </source>
</evidence>
<dbReference type="EMBL" id="JBEPSD010000001">
    <property type="protein sequence ID" value="MET4567766.1"/>
    <property type="molecule type" value="Genomic_DNA"/>
</dbReference>
<feature type="region of interest" description="Disordered" evidence="1">
    <location>
        <begin position="113"/>
        <end position="137"/>
    </location>
</feature>
<name>A0ABV2PRW7_9GAMM</name>
<reference evidence="2 3" key="1">
    <citation type="submission" date="2024-06" db="EMBL/GenBank/DDBJ databases">
        <title>Sorghum-associated microbial communities from plants grown in Nebraska, USA.</title>
        <authorList>
            <person name="Schachtman D."/>
        </authorList>
    </citation>
    <scope>NUCLEOTIDE SEQUENCE [LARGE SCALE GENOMIC DNA]</scope>
    <source>
        <strain evidence="2 3">1757</strain>
    </source>
</reference>
<organism evidence="2 3">
    <name type="scientific">Rhodanobacter soli</name>
    <dbReference type="NCBI Taxonomy" id="590609"/>
    <lineage>
        <taxon>Bacteria</taxon>
        <taxon>Pseudomonadati</taxon>
        <taxon>Pseudomonadota</taxon>
        <taxon>Gammaproteobacteria</taxon>
        <taxon>Lysobacterales</taxon>
        <taxon>Rhodanobacteraceae</taxon>
        <taxon>Rhodanobacter</taxon>
    </lineage>
</organism>
<dbReference type="Proteomes" id="UP001549251">
    <property type="component" value="Unassembled WGS sequence"/>
</dbReference>
<dbReference type="RefSeq" id="WP_354546640.1">
    <property type="nucleotide sequence ID" value="NZ_JBEPSD010000001.1"/>
</dbReference>
<accession>A0ABV2PRW7</accession>
<comment type="caution">
    <text evidence="2">The sequence shown here is derived from an EMBL/GenBank/DDBJ whole genome shotgun (WGS) entry which is preliminary data.</text>
</comment>
<evidence type="ECO:0000313" key="2">
    <source>
        <dbReference type="EMBL" id="MET4567766.1"/>
    </source>
</evidence>
<proteinExistence type="predicted"/>
<gene>
    <name evidence="2" type="ORF">ABIE04_000093</name>
</gene>
<keyword evidence="3" id="KW-1185">Reference proteome</keyword>
<feature type="compositionally biased region" description="Polar residues" evidence="1">
    <location>
        <begin position="118"/>
        <end position="136"/>
    </location>
</feature>
<protein>
    <submittedName>
        <fullName evidence="2">Uncharacterized protein</fullName>
    </submittedName>
</protein>
<sequence>MLDAGAKSLGVGVICSDARVGKGNTETLSSDAGAKTLDDGVPRLAQEAMGTAVAAPRTDVAAKSIGRGRQSVNAITFSLRYARPVFRGEWMTMQRWLIAAAITCVAATGCSEAPDGKTAQTARRPQQAGQGTNPLTTAGHLAGVEVAGLSGDQRAMQAHIDAMHRNLMRDMRLADPSRRINPEAARAAVRPLQGVQSAVWIDNANLLVMVGGSQYRSMATIDNVCLALEPLGDTLSVVVNVQDVMATTSEGADTLSRNCQLGAEERAMFQQKRQVDALDPDVRRVFRAQQGASK</sequence>